<reference evidence="1 2" key="1">
    <citation type="journal article" date="2023" name="Plants (Basel)">
        <title>Bridging the Gap: Combining Genomics and Transcriptomics Approaches to Understand Stylosanthes scabra, an Orphan Legume from the Brazilian Caatinga.</title>
        <authorList>
            <person name="Ferreira-Neto J.R.C."/>
            <person name="da Silva M.D."/>
            <person name="Binneck E."/>
            <person name="de Melo N.F."/>
            <person name="da Silva R.H."/>
            <person name="de Melo A.L.T.M."/>
            <person name="Pandolfi V."/>
            <person name="Bustamante F.O."/>
            <person name="Brasileiro-Vidal A.C."/>
            <person name="Benko-Iseppon A.M."/>
        </authorList>
    </citation>
    <scope>NUCLEOTIDE SEQUENCE [LARGE SCALE GENOMIC DNA]</scope>
    <source>
        <tissue evidence="1">Leaves</tissue>
    </source>
</reference>
<organism evidence="1 2">
    <name type="scientific">Stylosanthes scabra</name>
    <dbReference type="NCBI Taxonomy" id="79078"/>
    <lineage>
        <taxon>Eukaryota</taxon>
        <taxon>Viridiplantae</taxon>
        <taxon>Streptophyta</taxon>
        <taxon>Embryophyta</taxon>
        <taxon>Tracheophyta</taxon>
        <taxon>Spermatophyta</taxon>
        <taxon>Magnoliopsida</taxon>
        <taxon>eudicotyledons</taxon>
        <taxon>Gunneridae</taxon>
        <taxon>Pentapetalae</taxon>
        <taxon>rosids</taxon>
        <taxon>fabids</taxon>
        <taxon>Fabales</taxon>
        <taxon>Fabaceae</taxon>
        <taxon>Papilionoideae</taxon>
        <taxon>50 kb inversion clade</taxon>
        <taxon>dalbergioids sensu lato</taxon>
        <taxon>Dalbergieae</taxon>
        <taxon>Pterocarpus clade</taxon>
        <taxon>Stylosanthes</taxon>
    </lineage>
</organism>
<sequence>ELLNVTYIGGGKYSVGEMSTDHRLFHYMLSYLWLPRKGNHGVLTEEDTFIIRAFVEEVELNWPYLIARRLMQYTDNSVRKMELPRGMSTRWVEALWRLERVGKTRRLP</sequence>
<keyword evidence="2" id="KW-1185">Reference proteome</keyword>
<gene>
    <name evidence="1" type="ORF">PIB30_110509</name>
</gene>
<dbReference type="EMBL" id="JASCZI010127132">
    <property type="protein sequence ID" value="MED6166559.1"/>
    <property type="molecule type" value="Genomic_DNA"/>
</dbReference>
<protein>
    <submittedName>
        <fullName evidence="1">Uncharacterized protein</fullName>
    </submittedName>
</protein>
<feature type="non-terminal residue" evidence="1">
    <location>
        <position position="1"/>
    </location>
</feature>
<evidence type="ECO:0000313" key="1">
    <source>
        <dbReference type="EMBL" id="MED6166559.1"/>
    </source>
</evidence>
<name>A0ABU6V0A3_9FABA</name>
<evidence type="ECO:0000313" key="2">
    <source>
        <dbReference type="Proteomes" id="UP001341840"/>
    </source>
</evidence>
<dbReference type="Proteomes" id="UP001341840">
    <property type="component" value="Unassembled WGS sequence"/>
</dbReference>
<proteinExistence type="predicted"/>
<accession>A0ABU6V0A3</accession>
<comment type="caution">
    <text evidence="1">The sequence shown here is derived from an EMBL/GenBank/DDBJ whole genome shotgun (WGS) entry which is preliminary data.</text>
</comment>